<comment type="similarity">
    <text evidence="2">Belongs to the amidase family.</text>
</comment>
<dbReference type="RefSeq" id="WP_344989625.1">
    <property type="nucleotide sequence ID" value="NZ_BAABFR010000002.1"/>
</dbReference>
<accession>A0ABP8J1E1</accession>
<dbReference type="PANTHER" id="PTHR11895:SF7">
    <property type="entry name" value="GLUTAMYL-TRNA(GLN) AMIDOTRANSFERASE SUBUNIT A, MITOCHONDRIAL"/>
    <property type="match status" value="1"/>
</dbReference>
<gene>
    <name evidence="5" type="ORF">GCM10023147_02120</name>
</gene>
<proteinExistence type="inferred from homology"/>
<dbReference type="Pfam" id="PF01425">
    <property type="entry name" value="Amidase"/>
    <property type="match status" value="1"/>
</dbReference>
<dbReference type="PROSITE" id="PS00571">
    <property type="entry name" value="AMIDASES"/>
    <property type="match status" value="1"/>
</dbReference>
<evidence type="ECO:0000259" key="4">
    <source>
        <dbReference type="Pfam" id="PF01425"/>
    </source>
</evidence>
<evidence type="ECO:0000256" key="3">
    <source>
        <dbReference type="ARBA" id="ARBA00012922"/>
    </source>
</evidence>
<comment type="catalytic activity">
    <reaction evidence="1">
        <text>a monocarboxylic acid amide + H2O = a monocarboxylate + NH4(+)</text>
        <dbReference type="Rhea" id="RHEA:12020"/>
        <dbReference type="ChEBI" id="CHEBI:15377"/>
        <dbReference type="ChEBI" id="CHEBI:28938"/>
        <dbReference type="ChEBI" id="CHEBI:35757"/>
        <dbReference type="ChEBI" id="CHEBI:83628"/>
        <dbReference type="EC" id="3.5.1.4"/>
    </reaction>
</comment>
<keyword evidence="6" id="KW-1185">Reference proteome</keyword>
<organism evidence="5 6">
    <name type="scientific">Tsukamurella soli</name>
    <dbReference type="NCBI Taxonomy" id="644556"/>
    <lineage>
        <taxon>Bacteria</taxon>
        <taxon>Bacillati</taxon>
        <taxon>Actinomycetota</taxon>
        <taxon>Actinomycetes</taxon>
        <taxon>Mycobacteriales</taxon>
        <taxon>Tsukamurellaceae</taxon>
        <taxon>Tsukamurella</taxon>
    </lineage>
</organism>
<dbReference type="InterPro" id="IPR020556">
    <property type="entry name" value="Amidase_CS"/>
</dbReference>
<evidence type="ECO:0000256" key="1">
    <source>
        <dbReference type="ARBA" id="ARBA00001311"/>
    </source>
</evidence>
<dbReference type="InterPro" id="IPR000120">
    <property type="entry name" value="Amidase"/>
</dbReference>
<evidence type="ECO:0000313" key="5">
    <source>
        <dbReference type="EMBL" id="GAA4383234.1"/>
    </source>
</evidence>
<dbReference type="SUPFAM" id="SSF75304">
    <property type="entry name" value="Amidase signature (AS) enzymes"/>
    <property type="match status" value="1"/>
</dbReference>
<comment type="caution">
    <text evidence="5">The sequence shown here is derived from an EMBL/GenBank/DDBJ whole genome shotgun (WGS) entry which is preliminary data.</text>
</comment>
<evidence type="ECO:0000256" key="2">
    <source>
        <dbReference type="ARBA" id="ARBA00009199"/>
    </source>
</evidence>
<dbReference type="PANTHER" id="PTHR11895">
    <property type="entry name" value="TRANSAMIDASE"/>
    <property type="match status" value="1"/>
</dbReference>
<feature type="domain" description="Amidase" evidence="4">
    <location>
        <begin position="44"/>
        <end position="447"/>
    </location>
</feature>
<dbReference type="NCBIfam" id="NF005899">
    <property type="entry name" value="PRK07869.1"/>
    <property type="match status" value="1"/>
</dbReference>
<dbReference type="EC" id="3.5.1.4" evidence="3"/>
<dbReference type="Gene3D" id="3.90.1300.10">
    <property type="entry name" value="Amidase signature (AS) domain"/>
    <property type="match status" value="1"/>
</dbReference>
<name>A0ABP8J1E1_9ACTN</name>
<dbReference type="EMBL" id="BAABFR010000002">
    <property type="protein sequence ID" value="GAA4383234.1"/>
    <property type="molecule type" value="Genomic_DNA"/>
</dbReference>
<evidence type="ECO:0000313" key="6">
    <source>
        <dbReference type="Proteomes" id="UP001500635"/>
    </source>
</evidence>
<dbReference type="InterPro" id="IPR036928">
    <property type="entry name" value="AS_sf"/>
</dbReference>
<reference evidence="6" key="1">
    <citation type="journal article" date="2019" name="Int. J. Syst. Evol. Microbiol.">
        <title>The Global Catalogue of Microorganisms (GCM) 10K type strain sequencing project: providing services to taxonomists for standard genome sequencing and annotation.</title>
        <authorList>
            <consortium name="The Broad Institute Genomics Platform"/>
            <consortium name="The Broad Institute Genome Sequencing Center for Infectious Disease"/>
            <person name="Wu L."/>
            <person name="Ma J."/>
        </authorList>
    </citation>
    <scope>NUCLEOTIDE SEQUENCE [LARGE SCALE GENOMIC DNA]</scope>
    <source>
        <strain evidence="6">JCM 17688</strain>
    </source>
</reference>
<dbReference type="Proteomes" id="UP001500635">
    <property type="component" value="Unassembled WGS sequence"/>
</dbReference>
<dbReference type="InterPro" id="IPR023631">
    <property type="entry name" value="Amidase_dom"/>
</dbReference>
<protein>
    <recommendedName>
        <fullName evidence="3">amidase</fullName>
        <ecNumber evidence="3">3.5.1.4</ecNumber>
    </recommendedName>
</protein>
<sequence length="475" mass="49445">MRTHAFTDDALGESDALGLAEAVRTGAVHPRELARAALARADTLAGLQAVAYDGYDEAAPAAGGLFAGVPTYVKDNTDVAGMPTRYGSAAFADRPSRRTSAPARQLLAQGFTPLGKSTMPEFGLTASTEYASASGIPATRNPWDPERSVGGSSGGAAALVAAGVVPLAHGNDGGGSLRIPAACAGLVGLKPSRGRMQDAPGTRQLPVNLVTEGVLTRTVRDTAHYLAAAESYSPAAGLAPIGLVRGPSGRRLRIGLVVRDVRGRDVDPQVRAVVESAAQVFAGAGHTVEPVDLQIDPRLIEDFTLYWAALAGALVAASKATHGRDFRPADLDPFTTGLLGLLKRSSWRVGPAVARLRNTPRIYAEQLGTYDLLLSPVLSTPPPLLGEYRPDQPFDELLARLVDYVGFTPVNNLSGAPAVSLPHTEMPCGLPGSVQLWGGFGDEATLLDAAYQFEALAPFPTLAGVPVGARPEART</sequence>